<evidence type="ECO:0000256" key="8">
    <source>
        <dbReference type="ARBA" id="ARBA00023172"/>
    </source>
</evidence>
<dbReference type="AlphaFoldDB" id="N6UC24"/>
<evidence type="ECO:0000313" key="15">
    <source>
        <dbReference type="EMBL" id="ERL91777.1"/>
    </source>
</evidence>
<dbReference type="OrthoDB" id="262529at2759"/>
<keyword evidence="8" id="KW-0233">DNA recombination</keyword>
<dbReference type="PANTHER" id="PTHR23240">
    <property type="entry name" value="DNA CROSS-LINK REPAIR PROTEIN PSO2/SNM1-RELATED"/>
    <property type="match status" value="1"/>
</dbReference>
<dbReference type="GO" id="GO:0036297">
    <property type="term" value="P:interstrand cross-link repair"/>
    <property type="evidence" value="ECO:0007669"/>
    <property type="project" value="TreeGrafter"/>
</dbReference>
<keyword evidence="7" id="KW-0269">Exonuclease</keyword>
<feature type="non-terminal residue" evidence="14">
    <location>
        <position position="1"/>
    </location>
</feature>
<accession>N6UC24</accession>
<gene>
    <name evidence="16" type="primary">109535159</name>
    <name evidence="15" type="ORF">D910_09103</name>
    <name evidence="14" type="ORF">YQE_04389</name>
</gene>
<dbReference type="Gene3D" id="3.40.50.12650">
    <property type="match status" value="1"/>
</dbReference>
<keyword evidence="9" id="KW-0234">DNA repair</keyword>
<dbReference type="PANTHER" id="PTHR23240:SF8">
    <property type="entry name" value="PROTEIN ARTEMIS"/>
    <property type="match status" value="1"/>
</dbReference>
<protein>
    <recommendedName>
        <fullName evidence="11">Protein artemis</fullName>
    </recommendedName>
    <alternativeName>
        <fullName evidence="12">DNA cross-link repair 1C protein</fullName>
    </alternativeName>
</protein>
<dbReference type="SUPFAM" id="SSF56281">
    <property type="entry name" value="Metallo-hydrolase/oxidoreductase"/>
    <property type="match status" value="1"/>
</dbReference>
<name>N6UC24_DENPD</name>
<keyword evidence="6" id="KW-0378">Hydrolase</keyword>
<keyword evidence="3" id="KW-0540">Nuclease</keyword>
<sequence length="349" mass="39991">MSTFEGIVEEIPGISIDRFDGINTESAVLFLSHCHTDHMKGLDNERVQSSIIEDNKYLYLTSISATIIKNRYPILANNLKELTIEHANSVPVGDEYISVTCVPAGHCPGSVMFLFETKNACILYTGDYRMAASDFKKFKCFYDDFGLVKRIDKVYLDTTFFLESYQTFPKRQDSLAALCKIISDWTAADPENYVSLDLPAQYGYEYVFKEIYSRCLMPVHVSSDKFEFYSKIPELDKCVTTNPSVTKVHNWTYDGPSGKIRRIKLSALRWTSDNLKKGVIEVDQNYKFYVCYSTHASYQEGAALIEFLKPKNIHICVEQSDPADNLEMMILIDKHIRKIQVKEGKSQFF</sequence>
<reference evidence="17 18" key="1">
    <citation type="journal article" date="2013" name="Genome Biol.">
        <title>Draft genome of the mountain pine beetle, Dendroctonus ponderosae Hopkins, a major forest pest.</title>
        <authorList>
            <person name="Keeling C.I."/>
            <person name="Yuen M.M."/>
            <person name="Liao N.Y."/>
            <person name="Docking T.R."/>
            <person name="Chan S.K."/>
            <person name="Taylor G.A."/>
            <person name="Palmquist D.L."/>
            <person name="Jackman S.D."/>
            <person name="Nguyen A."/>
            <person name="Li M."/>
            <person name="Henderson H."/>
            <person name="Janes J.K."/>
            <person name="Zhao Y."/>
            <person name="Pandoh P."/>
            <person name="Moore R."/>
            <person name="Sperling F.A."/>
            <person name="Huber D.P."/>
            <person name="Birol I."/>
            <person name="Jones S.J."/>
            <person name="Bohlmann J."/>
        </authorList>
    </citation>
    <scope>NUCLEOTIDE SEQUENCE</scope>
</reference>
<keyword evidence="4" id="KW-0255">Endonuclease</keyword>
<evidence type="ECO:0000256" key="7">
    <source>
        <dbReference type="ARBA" id="ARBA00022839"/>
    </source>
</evidence>
<dbReference type="GO" id="GO:0035312">
    <property type="term" value="F:5'-3' DNA exonuclease activity"/>
    <property type="evidence" value="ECO:0007669"/>
    <property type="project" value="TreeGrafter"/>
</dbReference>
<proteinExistence type="inferred from homology"/>
<evidence type="ECO:0000313" key="16">
    <source>
        <dbReference type="EnsemblMetazoa" id="XP_019756573.1"/>
    </source>
</evidence>
<dbReference type="Proteomes" id="UP000019118">
    <property type="component" value="Unassembled WGS sequence"/>
</dbReference>
<dbReference type="OMA" id="IRSEPWW"/>
<keyword evidence="17" id="KW-1185">Reference proteome</keyword>
<evidence type="ECO:0000256" key="4">
    <source>
        <dbReference type="ARBA" id="ARBA00022759"/>
    </source>
</evidence>
<dbReference type="STRING" id="77166.N6UC24"/>
<evidence type="ECO:0000256" key="11">
    <source>
        <dbReference type="ARBA" id="ARBA00039759"/>
    </source>
</evidence>
<evidence type="ECO:0000313" key="14">
    <source>
        <dbReference type="EMBL" id="ENN79205.1"/>
    </source>
</evidence>
<evidence type="ECO:0000313" key="18">
    <source>
        <dbReference type="Proteomes" id="UP000030742"/>
    </source>
</evidence>
<organism evidence="14">
    <name type="scientific">Dendroctonus ponderosae</name>
    <name type="common">Mountain pine beetle</name>
    <dbReference type="NCBI Taxonomy" id="77166"/>
    <lineage>
        <taxon>Eukaryota</taxon>
        <taxon>Metazoa</taxon>
        <taxon>Ecdysozoa</taxon>
        <taxon>Arthropoda</taxon>
        <taxon>Hexapoda</taxon>
        <taxon>Insecta</taxon>
        <taxon>Pterygota</taxon>
        <taxon>Neoptera</taxon>
        <taxon>Endopterygota</taxon>
        <taxon>Coleoptera</taxon>
        <taxon>Polyphaga</taxon>
        <taxon>Cucujiformia</taxon>
        <taxon>Curculionidae</taxon>
        <taxon>Scolytinae</taxon>
        <taxon>Dendroctonus</taxon>
    </lineage>
</organism>
<evidence type="ECO:0000256" key="1">
    <source>
        <dbReference type="ARBA" id="ARBA00004123"/>
    </source>
</evidence>
<dbReference type="GO" id="GO:0006303">
    <property type="term" value="P:double-strand break repair via nonhomologous end joining"/>
    <property type="evidence" value="ECO:0007669"/>
    <property type="project" value="TreeGrafter"/>
</dbReference>
<dbReference type="HOGENOM" id="CLU_005260_1_0_1"/>
<dbReference type="GO" id="GO:0005634">
    <property type="term" value="C:nucleus"/>
    <property type="evidence" value="ECO:0007669"/>
    <property type="project" value="UniProtKB-SubCell"/>
</dbReference>
<dbReference type="GO" id="GO:0006310">
    <property type="term" value="P:DNA recombination"/>
    <property type="evidence" value="ECO:0007669"/>
    <property type="project" value="UniProtKB-KW"/>
</dbReference>
<keyword evidence="10" id="KW-0539">Nucleus</keyword>
<evidence type="ECO:0000256" key="5">
    <source>
        <dbReference type="ARBA" id="ARBA00022763"/>
    </source>
</evidence>
<feature type="domain" description="DNA repair metallo-beta-lactamase" evidence="13">
    <location>
        <begin position="266"/>
        <end position="314"/>
    </location>
</feature>
<evidence type="ECO:0000256" key="6">
    <source>
        <dbReference type="ARBA" id="ARBA00022801"/>
    </source>
</evidence>
<dbReference type="EnsemblMetazoa" id="XM_019901014.1">
    <property type="protein sequence ID" value="XP_019756573.1"/>
    <property type="gene ID" value="LOC109535159"/>
</dbReference>
<dbReference type="Pfam" id="PF07522">
    <property type="entry name" value="DRMBL"/>
    <property type="match status" value="1"/>
</dbReference>
<dbReference type="GO" id="GO:0000723">
    <property type="term" value="P:telomere maintenance"/>
    <property type="evidence" value="ECO:0007669"/>
    <property type="project" value="TreeGrafter"/>
</dbReference>
<dbReference type="KEGG" id="dpa:109535159"/>
<dbReference type="Gene3D" id="3.60.15.10">
    <property type="entry name" value="Ribonuclease Z/Hydroxyacylglutathione hydrolase-like"/>
    <property type="match status" value="1"/>
</dbReference>
<dbReference type="Proteomes" id="UP000030742">
    <property type="component" value="Unassembled WGS sequence"/>
</dbReference>
<dbReference type="GO" id="GO:0004519">
    <property type="term" value="F:endonuclease activity"/>
    <property type="evidence" value="ECO:0007669"/>
    <property type="project" value="UniProtKB-KW"/>
</dbReference>
<evidence type="ECO:0000259" key="13">
    <source>
        <dbReference type="Pfam" id="PF07522"/>
    </source>
</evidence>
<evidence type="ECO:0000256" key="9">
    <source>
        <dbReference type="ARBA" id="ARBA00023204"/>
    </source>
</evidence>
<comment type="similarity">
    <text evidence="2">Belongs to the DNA repair metallo-beta-lactamase (DRMBL) family.</text>
</comment>
<dbReference type="InterPro" id="IPR011084">
    <property type="entry name" value="DRMBL"/>
</dbReference>
<dbReference type="GO" id="GO:0003684">
    <property type="term" value="F:damaged DNA binding"/>
    <property type="evidence" value="ECO:0007669"/>
    <property type="project" value="TreeGrafter"/>
</dbReference>
<dbReference type="EMBL" id="KB632302">
    <property type="protein sequence ID" value="ERL91777.1"/>
    <property type="molecule type" value="Genomic_DNA"/>
</dbReference>
<keyword evidence="5" id="KW-0227">DNA damage</keyword>
<reference evidence="16" key="2">
    <citation type="submission" date="2024-08" db="UniProtKB">
        <authorList>
            <consortium name="EnsemblMetazoa"/>
        </authorList>
    </citation>
    <scope>IDENTIFICATION</scope>
</reference>
<evidence type="ECO:0000256" key="10">
    <source>
        <dbReference type="ARBA" id="ARBA00023242"/>
    </source>
</evidence>
<dbReference type="InterPro" id="IPR036866">
    <property type="entry name" value="RibonucZ/Hydroxyglut_hydro"/>
</dbReference>
<evidence type="ECO:0000256" key="3">
    <source>
        <dbReference type="ARBA" id="ARBA00022722"/>
    </source>
</evidence>
<comment type="subcellular location">
    <subcellularLocation>
        <location evidence="1">Nucleus</location>
    </subcellularLocation>
</comment>
<evidence type="ECO:0000313" key="17">
    <source>
        <dbReference type="Proteomes" id="UP000019118"/>
    </source>
</evidence>
<evidence type="ECO:0000256" key="12">
    <source>
        <dbReference type="ARBA" id="ARBA00042677"/>
    </source>
</evidence>
<evidence type="ECO:0000256" key="2">
    <source>
        <dbReference type="ARBA" id="ARBA00010304"/>
    </source>
</evidence>
<dbReference type="EMBL" id="KB740735">
    <property type="protein sequence ID" value="ENN79205.1"/>
    <property type="molecule type" value="Genomic_DNA"/>
</dbReference>